<accession>A0AAW0QGP7</accession>
<dbReference type="InterPro" id="IPR036396">
    <property type="entry name" value="Cyt_P450_sf"/>
</dbReference>
<dbReference type="GO" id="GO:0004497">
    <property type="term" value="F:monooxygenase activity"/>
    <property type="evidence" value="ECO:0007669"/>
    <property type="project" value="UniProtKB-KW"/>
</dbReference>
<dbReference type="InterPro" id="IPR050364">
    <property type="entry name" value="Cytochrome_P450_fung"/>
</dbReference>
<dbReference type="Pfam" id="PF00067">
    <property type="entry name" value="p450"/>
    <property type="match status" value="1"/>
</dbReference>
<dbReference type="EMBL" id="JAQQWP010000008">
    <property type="protein sequence ID" value="KAK8105177.1"/>
    <property type="molecule type" value="Genomic_DNA"/>
</dbReference>
<reference evidence="9 10" key="1">
    <citation type="submission" date="2023-01" db="EMBL/GenBank/DDBJ databases">
        <title>Analysis of 21 Apiospora genomes using comparative genomics revels a genus with tremendous synthesis potential of carbohydrate active enzymes and secondary metabolites.</title>
        <authorList>
            <person name="Sorensen T."/>
        </authorList>
    </citation>
    <scope>NUCLEOTIDE SEQUENCE [LARGE SCALE GENOMIC DNA]</scope>
    <source>
        <strain evidence="9 10">CBS 117206</strain>
    </source>
</reference>
<keyword evidence="6 8" id="KW-0408">Iron</keyword>
<gene>
    <name evidence="9" type="ORF">PG999_008536</name>
</gene>
<dbReference type="InterPro" id="IPR001128">
    <property type="entry name" value="Cyt_P450"/>
</dbReference>
<dbReference type="Gene3D" id="1.10.630.10">
    <property type="entry name" value="Cytochrome P450"/>
    <property type="match status" value="1"/>
</dbReference>
<dbReference type="Proteomes" id="UP001392437">
    <property type="component" value="Unassembled WGS sequence"/>
</dbReference>
<evidence type="ECO:0000256" key="2">
    <source>
        <dbReference type="ARBA" id="ARBA00010617"/>
    </source>
</evidence>
<dbReference type="PRINTS" id="PR00463">
    <property type="entry name" value="EP450I"/>
</dbReference>
<evidence type="ECO:0000256" key="6">
    <source>
        <dbReference type="ARBA" id="ARBA00023004"/>
    </source>
</evidence>
<keyword evidence="4 8" id="KW-0479">Metal-binding</keyword>
<keyword evidence="3 8" id="KW-0349">Heme</keyword>
<protein>
    <submittedName>
        <fullName evidence="9">Cytochrome P450</fullName>
    </submittedName>
</protein>
<comment type="caution">
    <text evidence="9">The sequence shown here is derived from an EMBL/GenBank/DDBJ whole genome shotgun (WGS) entry which is preliminary data.</text>
</comment>
<evidence type="ECO:0000313" key="10">
    <source>
        <dbReference type="Proteomes" id="UP001392437"/>
    </source>
</evidence>
<dbReference type="GO" id="GO:0020037">
    <property type="term" value="F:heme binding"/>
    <property type="evidence" value="ECO:0007669"/>
    <property type="project" value="InterPro"/>
</dbReference>
<dbReference type="CDD" id="cd11065">
    <property type="entry name" value="CYP64-like"/>
    <property type="match status" value="1"/>
</dbReference>
<dbReference type="PANTHER" id="PTHR46300">
    <property type="entry name" value="P450, PUTATIVE (EUROFUNG)-RELATED-RELATED"/>
    <property type="match status" value="1"/>
</dbReference>
<comment type="cofactor">
    <cofactor evidence="1 8">
        <name>heme</name>
        <dbReference type="ChEBI" id="CHEBI:30413"/>
    </cofactor>
</comment>
<dbReference type="PANTHER" id="PTHR46300:SF1">
    <property type="entry name" value="P450, PUTATIVE (EUROFUNG)-RELATED"/>
    <property type="match status" value="1"/>
</dbReference>
<keyword evidence="5" id="KW-0560">Oxidoreductase</keyword>
<dbReference type="PRINTS" id="PR00385">
    <property type="entry name" value="P450"/>
</dbReference>
<dbReference type="GO" id="GO:0016705">
    <property type="term" value="F:oxidoreductase activity, acting on paired donors, with incorporation or reduction of molecular oxygen"/>
    <property type="evidence" value="ECO:0007669"/>
    <property type="project" value="InterPro"/>
</dbReference>
<evidence type="ECO:0000256" key="3">
    <source>
        <dbReference type="ARBA" id="ARBA00022617"/>
    </source>
</evidence>
<keyword evidence="10" id="KW-1185">Reference proteome</keyword>
<name>A0AAW0QGP7_9PEZI</name>
<dbReference type="AlphaFoldDB" id="A0AAW0QGP7"/>
<evidence type="ECO:0000256" key="4">
    <source>
        <dbReference type="ARBA" id="ARBA00022723"/>
    </source>
</evidence>
<dbReference type="InterPro" id="IPR002401">
    <property type="entry name" value="Cyt_P450_E_grp-I"/>
</dbReference>
<feature type="binding site" description="axial binding residue" evidence="8">
    <location>
        <position position="455"/>
    </location>
    <ligand>
        <name>heme</name>
        <dbReference type="ChEBI" id="CHEBI:30413"/>
    </ligand>
    <ligandPart>
        <name>Fe</name>
        <dbReference type="ChEBI" id="CHEBI:18248"/>
    </ligandPart>
</feature>
<evidence type="ECO:0000256" key="1">
    <source>
        <dbReference type="ARBA" id="ARBA00001971"/>
    </source>
</evidence>
<proteinExistence type="inferred from homology"/>
<sequence>MTSSVFADLPLGIAGPIIALLLLLLSKSLWTKTSRLSLPPGPRPLPLIGNLHQVPKSLQWLQFYRWSREYGPVMHLSMAGQPLILLSTNQAAQDLLSRRSAQYSDRPRMVMSGELVTKGMHMLLRQYDAQYKLHQRMEAPLLNVRASSCYRPIQEMESRQLLFDIIEDTKTHGDNGVDFHHHFERGLASIIYSGYRLRTGHEPSLQAAKRVQAEFARTGQVGAYLVDSFPVLNNLPGFLAPWKREGAQLYELERDLHVGNLERGLRNPGWNFAKHMADSAEARGMATEELAFDLGIVADAALDTSTVAMDWLVVACITAGAGAGGFVAKAQADLDRVVGRGRLPTFEDRARLPYIDAIVNEVLRWRPVVVGGVPHATKKEDTYMGYRIPAGSLVMGNHYAITRDESVFGADVDAFQPERWLQYPNGHESPAAIDHEQCTLRDLPQTGFGFGRRICTGRNIARNGLFIQMARLLWAFDIEAGVSETTGKRVVVDDMDCTEGFVTMPKPFRANFRPRGDWVRDIVAAQCDTHGEDHVAILDQAGRERRVTIGKE</sequence>
<comment type="similarity">
    <text evidence="2">Belongs to the cytochrome P450 family.</text>
</comment>
<evidence type="ECO:0000256" key="8">
    <source>
        <dbReference type="PIRSR" id="PIRSR602401-1"/>
    </source>
</evidence>
<keyword evidence="7" id="KW-0503">Monooxygenase</keyword>
<organism evidence="9 10">
    <name type="scientific">Apiospora kogelbergensis</name>
    <dbReference type="NCBI Taxonomy" id="1337665"/>
    <lineage>
        <taxon>Eukaryota</taxon>
        <taxon>Fungi</taxon>
        <taxon>Dikarya</taxon>
        <taxon>Ascomycota</taxon>
        <taxon>Pezizomycotina</taxon>
        <taxon>Sordariomycetes</taxon>
        <taxon>Xylariomycetidae</taxon>
        <taxon>Amphisphaeriales</taxon>
        <taxon>Apiosporaceae</taxon>
        <taxon>Apiospora</taxon>
    </lineage>
</organism>
<evidence type="ECO:0000256" key="7">
    <source>
        <dbReference type="ARBA" id="ARBA00023033"/>
    </source>
</evidence>
<evidence type="ECO:0000313" key="9">
    <source>
        <dbReference type="EMBL" id="KAK8105177.1"/>
    </source>
</evidence>
<evidence type="ECO:0000256" key="5">
    <source>
        <dbReference type="ARBA" id="ARBA00023002"/>
    </source>
</evidence>
<dbReference type="SUPFAM" id="SSF48264">
    <property type="entry name" value="Cytochrome P450"/>
    <property type="match status" value="1"/>
</dbReference>
<dbReference type="GO" id="GO:0005506">
    <property type="term" value="F:iron ion binding"/>
    <property type="evidence" value="ECO:0007669"/>
    <property type="project" value="InterPro"/>
</dbReference>